<dbReference type="PROSITE" id="PS00893">
    <property type="entry name" value="NUDIX_BOX"/>
    <property type="match status" value="1"/>
</dbReference>
<evidence type="ECO:0000256" key="1">
    <source>
        <dbReference type="ARBA" id="ARBA00022801"/>
    </source>
</evidence>
<dbReference type="InterPro" id="IPR020476">
    <property type="entry name" value="Nudix_hydrolase"/>
</dbReference>
<keyword evidence="1 2" id="KW-0378">Hydrolase</keyword>
<dbReference type="PROSITE" id="PS51462">
    <property type="entry name" value="NUDIX"/>
    <property type="match status" value="1"/>
</dbReference>
<accession>A0AB33J0K5</accession>
<organism evidence="4">
    <name type="scientific">Prevotella sp. GTC17253</name>
    <dbReference type="NCBI Taxonomy" id="3236793"/>
    <lineage>
        <taxon>Bacteria</taxon>
        <taxon>Pseudomonadati</taxon>
        <taxon>Bacteroidota</taxon>
        <taxon>Bacteroidia</taxon>
        <taxon>Bacteroidales</taxon>
        <taxon>Prevotellaceae</taxon>
        <taxon>Prevotella</taxon>
    </lineage>
</organism>
<dbReference type="PANTHER" id="PTHR43736">
    <property type="entry name" value="ADP-RIBOSE PYROPHOSPHATASE"/>
    <property type="match status" value="1"/>
</dbReference>
<name>A0AB33J0K5_9BACT</name>
<dbReference type="EMBL" id="AP035785">
    <property type="protein sequence ID" value="BFO71820.1"/>
    <property type="molecule type" value="Genomic_DNA"/>
</dbReference>
<dbReference type="CDD" id="cd04681">
    <property type="entry name" value="NUDIX_Hydrolase"/>
    <property type="match status" value="1"/>
</dbReference>
<evidence type="ECO:0000256" key="2">
    <source>
        <dbReference type="RuleBase" id="RU003476"/>
    </source>
</evidence>
<comment type="similarity">
    <text evidence="2">Belongs to the Nudix hydrolase family.</text>
</comment>
<dbReference type="InterPro" id="IPR000086">
    <property type="entry name" value="NUDIX_hydrolase_dom"/>
</dbReference>
<dbReference type="AlphaFoldDB" id="A0AB33J0K5"/>
<dbReference type="InterPro" id="IPR015797">
    <property type="entry name" value="NUDIX_hydrolase-like_dom_sf"/>
</dbReference>
<dbReference type="PANTHER" id="PTHR43736:SF1">
    <property type="entry name" value="DIHYDRONEOPTERIN TRIPHOSPHATE DIPHOSPHATASE"/>
    <property type="match status" value="1"/>
</dbReference>
<sequence>MLLDKYSYCPVCGSQKFTANSDKSKVCGDCGFELFMNPSSANAAIITNQHGEMLVVRRKKDPAKGTLDLPGGFADAGETVEEGVCREVKEETGLHVTRAEYLFSQPNLYVYSGLTIPTLDLFFRCHVDNISDLKAADDADECLWIPIKEINPADFGLHSIRTGVEKFIADIRL</sequence>
<dbReference type="PRINTS" id="PR00502">
    <property type="entry name" value="NUDIXFAMILY"/>
</dbReference>
<evidence type="ECO:0000313" key="4">
    <source>
        <dbReference type="EMBL" id="BFO71820.1"/>
    </source>
</evidence>
<dbReference type="SUPFAM" id="SSF55811">
    <property type="entry name" value="Nudix"/>
    <property type="match status" value="1"/>
</dbReference>
<dbReference type="GO" id="GO:0016787">
    <property type="term" value="F:hydrolase activity"/>
    <property type="evidence" value="ECO:0007669"/>
    <property type="project" value="UniProtKB-KW"/>
</dbReference>
<feature type="domain" description="Nudix hydrolase" evidence="3">
    <location>
        <begin position="36"/>
        <end position="170"/>
    </location>
</feature>
<reference evidence="4" key="1">
    <citation type="submission" date="2024-07" db="EMBL/GenBank/DDBJ databases">
        <title>Complete genome sequence of Prevotella sp. YM-2024 GTC17253.</title>
        <authorList>
            <person name="Hayashi M."/>
            <person name="Muto Y."/>
            <person name="Tanaka K."/>
            <person name="Niwa H."/>
        </authorList>
    </citation>
    <scope>NUCLEOTIDE SEQUENCE</scope>
    <source>
        <strain evidence="4">GTC17253</strain>
    </source>
</reference>
<protein>
    <submittedName>
        <fullName evidence="4">NUDIX domain-containing protein</fullName>
    </submittedName>
</protein>
<gene>
    <name evidence="4" type="ORF">GTC17253_17860</name>
</gene>
<evidence type="ECO:0000259" key="3">
    <source>
        <dbReference type="PROSITE" id="PS51462"/>
    </source>
</evidence>
<dbReference type="InterPro" id="IPR020084">
    <property type="entry name" value="NUDIX_hydrolase_CS"/>
</dbReference>
<dbReference type="Pfam" id="PF00293">
    <property type="entry name" value="NUDIX"/>
    <property type="match status" value="1"/>
</dbReference>
<dbReference type="Gene3D" id="3.90.79.10">
    <property type="entry name" value="Nucleoside Triphosphate Pyrophosphohydrolase"/>
    <property type="match status" value="1"/>
</dbReference>
<proteinExistence type="inferred from homology"/>